<evidence type="ECO:0000256" key="2">
    <source>
        <dbReference type="ARBA" id="ARBA00004496"/>
    </source>
</evidence>
<dbReference type="InterPro" id="IPR047575">
    <property type="entry name" value="Sm"/>
</dbReference>
<evidence type="ECO:0000256" key="8">
    <source>
        <dbReference type="ARBA" id="ARBA00023187"/>
    </source>
</evidence>
<dbReference type="Pfam" id="PF01423">
    <property type="entry name" value="LSM"/>
    <property type="match status" value="1"/>
</dbReference>
<comment type="similarity">
    <text evidence="3 11">Belongs to the snRNP Sm proteins family.</text>
</comment>
<dbReference type="GO" id="GO:0005687">
    <property type="term" value="C:U4 snRNP"/>
    <property type="evidence" value="ECO:0007669"/>
    <property type="project" value="UniProtKB-UniRule"/>
</dbReference>
<evidence type="ECO:0000259" key="13">
    <source>
        <dbReference type="PROSITE" id="PS52002"/>
    </source>
</evidence>
<keyword evidence="15" id="KW-1185">Reference proteome</keyword>
<feature type="signal peptide" evidence="12">
    <location>
        <begin position="1"/>
        <end position="24"/>
    </location>
</feature>
<keyword evidence="9 11" id="KW-0539">Nucleus</keyword>
<evidence type="ECO:0000256" key="3">
    <source>
        <dbReference type="ARBA" id="ARBA00006850"/>
    </source>
</evidence>
<evidence type="ECO:0000256" key="1">
    <source>
        <dbReference type="ARBA" id="ARBA00004123"/>
    </source>
</evidence>
<protein>
    <recommendedName>
        <fullName evidence="11">Small nuclear ribonucleoprotein E</fullName>
        <shortName evidence="11">snRNP-E</shortName>
    </recommendedName>
    <alternativeName>
        <fullName evidence="11">Sm protein E</fullName>
    </alternativeName>
</protein>
<evidence type="ECO:0000256" key="7">
    <source>
        <dbReference type="ARBA" id="ARBA00022884"/>
    </source>
</evidence>
<sequence length="86" mass="9808">MKPKSKAVLLPIAVLYVFLQKKSRVCVWLYEVTNMRIEGRIDGFDEYMNIVLVDACEVYIKSGAKKQLGRILLKGDCITLIQSVDQ</sequence>
<name>A0ABD2Q4V9_9PLAT</name>
<comment type="caution">
    <text evidence="14">The sequence shown here is derived from an EMBL/GenBank/DDBJ whole genome shotgun (WGS) entry which is preliminary data.</text>
</comment>
<keyword evidence="4" id="KW-0963">Cytoplasm</keyword>
<dbReference type="Gene3D" id="2.30.30.100">
    <property type="match status" value="1"/>
</dbReference>
<dbReference type="GO" id="GO:0005685">
    <property type="term" value="C:U1 snRNP"/>
    <property type="evidence" value="ECO:0007669"/>
    <property type="project" value="UniProtKB-UniRule"/>
</dbReference>
<dbReference type="InterPro" id="IPR010920">
    <property type="entry name" value="LSM_dom_sf"/>
</dbReference>
<dbReference type="GO" id="GO:0005686">
    <property type="term" value="C:U2 snRNP"/>
    <property type="evidence" value="ECO:0007669"/>
    <property type="project" value="UniProtKB-UniRule"/>
</dbReference>
<evidence type="ECO:0000313" key="14">
    <source>
        <dbReference type="EMBL" id="KAL3314624.1"/>
    </source>
</evidence>
<proteinExistence type="inferred from homology"/>
<keyword evidence="8 11" id="KW-0508">mRNA splicing</keyword>
<dbReference type="GO" id="GO:0003723">
    <property type="term" value="F:RNA binding"/>
    <property type="evidence" value="ECO:0007669"/>
    <property type="project" value="UniProtKB-KW"/>
</dbReference>
<evidence type="ECO:0000256" key="9">
    <source>
        <dbReference type="ARBA" id="ARBA00023242"/>
    </source>
</evidence>
<evidence type="ECO:0000313" key="15">
    <source>
        <dbReference type="Proteomes" id="UP001626550"/>
    </source>
</evidence>
<feature type="chain" id="PRO_5044830936" description="Small nuclear ribonucleoprotein E" evidence="12">
    <location>
        <begin position="25"/>
        <end position="86"/>
    </location>
</feature>
<evidence type="ECO:0000256" key="11">
    <source>
        <dbReference type="RuleBase" id="RU365053"/>
    </source>
</evidence>
<keyword evidence="5 11" id="KW-0507">mRNA processing</keyword>
<dbReference type="SUPFAM" id="SSF50182">
    <property type="entry name" value="Sm-like ribonucleoproteins"/>
    <property type="match status" value="1"/>
</dbReference>
<dbReference type="EMBL" id="JBJKFK010000945">
    <property type="protein sequence ID" value="KAL3314624.1"/>
    <property type="molecule type" value="Genomic_DNA"/>
</dbReference>
<evidence type="ECO:0000256" key="5">
    <source>
        <dbReference type="ARBA" id="ARBA00022664"/>
    </source>
</evidence>
<dbReference type="CDD" id="cd01718">
    <property type="entry name" value="Sm_E"/>
    <property type="match status" value="1"/>
</dbReference>
<keyword evidence="7 11" id="KW-0694">RNA-binding</keyword>
<dbReference type="GO" id="GO:0005682">
    <property type="term" value="C:U5 snRNP"/>
    <property type="evidence" value="ECO:0007669"/>
    <property type="project" value="UniProtKB-UniRule"/>
</dbReference>
<dbReference type="InterPro" id="IPR027078">
    <property type="entry name" value="snRNP-E"/>
</dbReference>
<dbReference type="Proteomes" id="UP001626550">
    <property type="component" value="Unassembled WGS sequence"/>
</dbReference>
<accession>A0ABD2Q4V9</accession>
<organism evidence="14 15">
    <name type="scientific">Cichlidogyrus casuarinus</name>
    <dbReference type="NCBI Taxonomy" id="1844966"/>
    <lineage>
        <taxon>Eukaryota</taxon>
        <taxon>Metazoa</taxon>
        <taxon>Spiralia</taxon>
        <taxon>Lophotrochozoa</taxon>
        <taxon>Platyhelminthes</taxon>
        <taxon>Monogenea</taxon>
        <taxon>Monopisthocotylea</taxon>
        <taxon>Dactylogyridea</taxon>
        <taxon>Ancyrocephalidae</taxon>
        <taxon>Cichlidogyrus</taxon>
    </lineage>
</organism>
<dbReference type="SMART" id="SM00651">
    <property type="entry name" value="Sm"/>
    <property type="match status" value="1"/>
</dbReference>
<dbReference type="PANTHER" id="PTHR11193">
    <property type="entry name" value="SMALL NUCLEAR RIBONUCLEOPROTEIN E"/>
    <property type="match status" value="1"/>
</dbReference>
<comment type="subcellular location">
    <subcellularLocation>
        <location evidence="2">Cytoplasm</location>
    </subcellularLocation>
    <subcellularLocation>
        <location evidence="1 11">Nucleus</location>
    </subcellularLocation>
</comment>
<evidence type="ECO:0000256" key="12">
    <source>
        <dbReference type="SAM" id="SignalP"/>
    </source>
</evidence>
<evidence type="ECO:0000256" key="4">
    <source>
        <dbReference type="ARBA" id="ARBA00022490"/>
    </source>
</evidence>
<evidence type="ECO:0000256" key="10">
    <source>
        <dbReference type="ARBA" id="ARBA00023274"/>
    </source>
</evidence>
<keyword evidence="10 11" id="KW-0687">Ribonucleoprotein</keyword>
<dbReference type="GO" id="GO:0000387">
    <property type="term" value="P:spliceosomal snRNP assembly"/>
    <property type="evidence" value="ECO:0007669"/>
    <property type="project" value="UniProtKB-UniRule"/>
</dbReference>
<keyword evidence="6 11" id="KW-0747">Spliceosome</keyword>
<reference evidence="14 15" key="1">
    <citation type="submission" date="2024-11" db="EMBL/GenBank/DDBJ databases">
        <title>Adaptive evolution of stress response genes in parasites aligns with host niche diversity.</title>
        <authorList>
            <person name="Hahn C."/>
            <person name="Resl P."/>
        </authorList>
    </citation>
    <scope>NUCLEOTIDE SEQUENCE [LARGE SCALE GENOMIC DNA]</scope>
    <source>
        <strain evidence="14">EGGRZ-B1_66</strain>
        <tissue evidence="14">Body</tissue>
    </source>
</reference>
<dbReference type="InterPro" id="IPR001163">
    <property type="entry name" value="Sm_dom_euk/arc"/>
</dbReference>
<dbReference type="PROSITE" id="PS52002">
    <property type="entry name" value="SM"/>
    <property type="match status" value="1"/>
</dbReference>
<dbReference type="GO" id="GO:0005681">
    <property type="term" value="C:spliceosomal complex"/>
    <property type="evidence" value="ECO:0007669"/>
    <property type="project" value="UniProtKB-KW"/>
</dbReference>
<dbReference type="GO" id="GO:0046540">
    <property type="term" value="C:U4/U6 x U5 tri-snRNP complex"/>
    <property type="evidence" value="ECO:0007669"/>
    <property type="project" value="UniProtKB-UniRule"/>
</dbReference>
<comment type="function">
    <text evidence="11">Plays a role in pre-mRNA splicing as a core component of the spliceosomal U1, U2, U4 and U5 small nuclear ribonucleoproteins (snRNPs), the building blocks of the spliceosome.</text>
</comment>
<dbReference type="AlphaFoldDB" id="A0ABD2Q4V9"/>
<dbReference type="GO" id="GO:0005737">
    <property type="term" value="C:cytoplasm"/>
    <property type="evidence" value="ECO:0007669"/>
    <property type="project" value="UniProtKB-SubCell"/>
</dbReference>
<evidence type="ECO:0000256" key="6">
    <source>
        <dbReference type="ARBA" id="ARBA00022728"/>
    </source>
</evidence>
<keyword evidence="12" id="KW-0732">Signal</keyword>
<feature type="domain" description="Sm" evidence="13">
    <location>
        <begin position="12"/>
        <end position="86"/>
    </location>
</feature>
<gene>
    <name evidence="14" type="ORF">Ciccas_006752</name>
</gene>